<accession>A0AAV3SC62</accession>
<evidence type="ECO:0000259" key="1">
    <source>
        <dbReference type="Pfam" id="PF01408"/>
    </source>
</evidence>
<dbReference type="Pfam" id="PF01408">
    <property type="entry name" value="GFO_IDH_MocA"/>
    <property type="match status" value="1"/>
</dbReference>
<dbReference type="SUPFAM" id="SSF51735">
    <property type="entry name" value="NAD(P)-binding Rossmann-fold domains"/>
    <property type="match status" value="1"/>
</dbReference>
<proteinExistence type="predicted"/>
<evidence type="ECO:0000313" key="4">
    <source>
        <dbReference type="EMBL" id="UOO94323.1"/>
    </source>
</evidence>
<evidence type="ECO:0000313" key="3">
    <source>
        <dbReference type="EMBL" id="GAA0449630.1"/>
    </source>
</evidence>
<dbReference type="RefSeq" id="WP_004055102.1">
    <property type="nucleotide sequence ID" value="NZ_BAAADN010000002.1"/>
</dbReference>
<dbReference type="EMBL" id="CP095005">
    <property type="protein sequence ID" value="UOO94323.1"/>
    <property type="molecule type" value="Genomic_DNA"/>
</dbReference>
<feature type="domain" description="GFO/IDH/MocA-like oxidoreductase" evidence="2">
    <location>
        <begin position="131"/>
        <end position="267"/>
    </location>
</feature>
<evidence type="ECO:0000313" key="6">
    <source>
        <dbReference type="Proteomes" id="UP001500962"/>
    </source>
</evidence>
<dbReference type="InterPro" id="IPR055170">
    <property type="entry name" value="GFO_IDH_MocA-like_dom"/>
</dbReference>
<dbReference type="PANTHER" id="PTHR43377">
    <property type="entry name" value="BILIVERDIN REDUCTASE A"/>
    <property type="match status" value="1"/>
</dbReference>
<dbReference type="Gene3D" id="3.40.50.720">
    <property type="entry name" value="NAD(P)-binding Rossmann-like Domain"/>
    <property type="match status" value="1"/>
</dbReference>
<dbReference type="SUPFAM" id="SSF55347">
    <property type="entry name" value="Glyceraldehyde-3-phosphate dehydrogenase-like, C-terminal domain"/>
    <property type="match status" value="1"/>
</dbReference>
<dbReference type="InterPro" id="IPR051450">
    <property type="entry name" value="Gfo/Idh/MocA_Oxidoreductases"/>
</dbReference>
<dbReference type="EMBL" id="BAAADN010000002">
    <property type="protein sequence ID" value="GAA0449630.1"/>
    <property type="molecule type" value="Genomic_DNA"/>
</dbReference>
<dbReference type="InterPro" id="IPR036291">
    <property type="entry name" value="NAD(P)-bd_dom_sf"/>
</dbReference>
<feature type="domain" description="Gfo/Idh/MocA-like oxidoreductase N-terminal" evidence="1">
    <location>
        <begin position="8"/>
        <end position="120"/>
    </location>
</feature>
<organism evidence="3 6">
    <name type="scientific">Halococcus dombrowskii</name>
    <dbReference type="NCBI Taxonomy" id="179637"/>
    <lineage>
        <taxon>Archaea</taxon>
        <taxon>Methanobacteriati</taxon>
        <taxon>Methanobacteriota</taxon>
        <taxon>Stenosarchaea group</taxon>
        <taxon>Halobacteria</taxon>
        <taxon>Halobacteriales</taxon>
        <taxon>Halococcaceae</taxon>
        <taxon>Halococcus</taxon>
    </lineage>
</organism>
<evidence type="ECO:0000313" key="5">
    <source>
        <dbReference type="Proteomes" id="UP000830542"/>
    </source>
</evidence>
<dbReference type="PANTHER" id="PTHR43377:SF1">
    <property type="entry name" value="BILIVERDIN REDUCTASE A"/>
    <property type="match status" value="1"/>
</dbReference>
<dbReference type="Gene3D" id="3.30.360.10">
    <property type="entry name" value="Dihydrodipicolinate Reductase, domain 2"/>
    <property type="match status" value="1"/>
</dbReference>
<protein>
    <submittedName>
        <fullName evidence="3">Gfo/Idh/MocA family oxidoreductase</fullName>
    </submittedName>
</protein>
<dbReference type="Proteomes" id="UP001500962">
    <property type="component" value="Unassembled WGS sequence"/>
</dbReference>
<sequence>MPSSSPTIGIIGLGNIGRFHADRLVDNGADIIGSDIDPDARSRFADSYATNAYADVTDLFDDADGVIVATPNRFHEEYAIAALDAGLDVLLEKPVAHSLESAEAIAAAAESSDGFVMTGFKNRFSNPVEVLKSFQEEGRFGTPRHVEANYIRRRGIPGRGSWFTSQSASGGGSLIDIGVHAIDLALFFLDFPEVVEVSATTRSAFGSREDYAYLEMLGEDLGPSEFNVDDSVSAFIRCADGATVSLEAAWATNRPTNHEFLLRGTEAGALFDRNENTLTVYESSNAGVDHLTDTTVTTRPNDDMLAEQAAFIEGIESGTPPERNTIAEGLTVQRVIDAIYRSADAGRAVRLDRTQDATVELD</sequence>
<dbReference type="KEGG" id="hdo:MUK72_10105"/>
<reference evidence="3" key="3">
    <citation type="submission" date="2023-12" db="EMBL/GenBank/DDBJ databases">
        <authorList>
            <person name="Sun Q."/>
            <person name="Inoue M."/>
        </authorList>
    </citation>
    <scope>NUCLEOTIDE SEQUENCE</scope>
    <source>
        <strain evidence="3">JCM 12289</strain>
    </source>
</reference>
<reference evidence="4" key="2">
    <citation type="submission" date="2022-04" db="EMBL/GenBank/DDBJ databases">
        <title>Sequencing and genomic assembly of Halococcus dombrowskii.</title>
        <authorList>
            <person name="Lim S.W."/>
            <person name="MacLea K.S."/>
        </authorList>
    </citation>
    <scope>NUCLEOTIDE SEQUENCE</scope>
    <source>
        <strain evidence="4">H4</strain>
    </source>
</reference>
<dbReference type="InterPro" id="IPR000683">
    <property type="entry name" value="Gfo/Idh/MocA-like_OxRdtase_N"/>
</dbReference>
<evidence type="ECO:0000259" key="2">
    <source>
        <dbReference type="Pfam" id="PF22725"/>
    </source>
</evidence>
<reference evidence="3" key="1">
    <citation type="journal article" date="2014" name="Int. J. Syst. Evol. Microbiol.">
        <title>Complete genome sequence of Corynebacterium casei LMG S-19264T (=DSM 44701T), isolated from a smear-ripened cheese.</title>
        <authorList>
            <consortium name="US DOE Joint Genome Institute (JGI-PGF)"/>
            <person name="Walter F."/>
            <person name="Albersmeier A."/>
            <person name="Kalinowski J."/>
            <person name="Ruckert C."/>
        </authorList>
    </citation>
    <scope>NUCLEOTIDE SEQUENCE</scope>
    <source>
        <strain evidence="3">JCM 12289</strain>
    </source>
</reference>
<dbReference type="GO" id="GO:0000166">
    <property type="term" value="F:nucleotide binding"/>
    <property type="evidence" value="ECO:0007669"/>
    <property type="project" value="InterPro"/>
</dbReference>
<dbReference type="Proteomes" id="UP000830542">
    <property type="component" value="Chromosome"/>
</dbReference>
<dbReference type="GeneID" id="71762203"/>
<dbReference type="Pfam" id="PF22725">
    <property type="entry name" value="GFO_IDH_MocA_C3"/>
    <property type="match status" value="1"/>
</dbReference>
<name>A0AAV3SC62_HALDO</name>
<dbReference type="AlphaFoldDB" id="A0AAV3SC62"/>
<gene>
    <name evidence="3" type="ORF">GCM10008985_01350</name>
    <name evidence="4" type="ORF">MUK72_10105</name>
</gene>
<keyword evidence="5" id="KW-1185">Reference proteome</keyword>